<dbReference type="Proteomes" id="UP000004736">
    <property type="component" value="Unassembled WGS sequence"/>
</dbReference>
<evidence type="ECO:0000313" key="13">
    <source>
        <dbReference type="EMBL" id="EEW96830.1"/>
    </source>
</evidence>
<evidence type="ECO:0000256" key="9">
    <source>
        <dbReference type="PIRSR" id="PIRSR000485-1"/>
    </source>
</evidence>
<gene>
    <name evidence="7 13" type="primary">purF</name>
    <name evidence="13" type="ORF">GCWU000321_00798</name>
</gene>
<feature type="binding site" evidence="7 11">
    <location>
        <position position="452"/>
    </location>
    <ligand>
        <name>[4Fe-4S] cluster</name>
        <dbReference type="ChEBI" id="CHEBI:49883"/>
    </ligand>
</feature>
<dbReference type="Gene3D" id="3.40.50.2020">
    <property type="match status" value="1"/>
</dbReference>
<feature type="binding site" evidence="7 10">
    <location>
        <position position="361"/>
    </location>
    <ligand>
        <name>Mg(2+)</name>
        <dbReference type="ChEBI" id="CHEBI:18420"/>
    </ligand>
</feature>
<evidence type="ECO:0000256" key="8">
    <source>
        <dbReference type="PIRNR" id="PIRNR000485"/>
    </source>
</evidence>
<dbReference type="GO" id="GO:0051539">
    <property type="term" value="F:4 iron, 4 sulfur cluster binding"/>
    <property type="evidence" value="ECO:0007669"/>
    <property type="project" value="UniProtKB-KW"/>
</dbReference>
<sequence>MDDGNMAACDDKFHEECGVFAIYDRNRPAALETYYGVFSLQHRGQESAGITVSDGHTMETFRGMGLVTEVFRKLPEKEGFIGIGHVRYSTTGSSIPSNIQPLQLEGAEGPLALAHNGNLVNTKVLRNRLLQSGSTFQTTMDTEIIIKLLAHAGAAVMEDRIKGVMDEIRGAYAVVACTNQAVYGFRDPFGYRPMALGKTESGYVLCSETPALDAIDAEFVRDILPGEIVRIDDDGVHSTMYGKKAPRLGICAFEYIYFARPDSVMNGQDIYEARLSMGRHLWEETHYEGDVVMSVPDSGNVAALGYSHASGIPYVEGLLKNKYMGRTFIQPGQKQRERAVRMKLNPIVMNVKGKRIILVDDSIVRGTTSGIIIRLLRNAGAKEIKMCISSPPVRFPCFFGIDTAQRRQLVAASHSEEEICKMIGADKLHYLSQKGLAESISRIRAKDMCFACFDGDYPEPVSGGGLDGMKE</sequence>
<evidence type="ECO:0000256" key="1">
    <source>
        <dbReference type="ARBA" id="ARBA00005209"/>
    </source>
</evidence>
<keyword evidence="7 10" id="KW-0460">Magnesium</keyword>
<dbReference type="PANTHER" id="PTHR11907">
    <property type="entry name" value="AMIDOPHOSPHORIBOSYLTRANSFERASE"/>
    <property type="match status" value="1"/>
</dbReference>
<name>C9LMP4_9FIRM</name>
<comment type="pathway">
    <text evidence="1 7 8">Purine metabolism; IMP biosynthesis via de novo pathway; N(1)-(5-phospho-D-ribosyl)glycinamide from 5-phospho-alpha-D-ribose 1-diphosphate: step 1/2.</text>
</comment>
<keyword evidence="14" id="KW-1185">Reference proteome</keyword>
<reference evidence="13" key="1">
    <citation type="submission" date="2009-09" db="EMBL/GenBank/DDBJ databases">
        <authorList>
            <person name="Weinstock G."/>
            <person name="Sodergren E."/>
            <person name="Clifton S."/>
            <person name="Fulton L."/>
            <person name="Fulton B."/>
            <person name="Courtney L."/>
            <person name="Fronick C."/>
            <person name="Harrison M."/>
            <person name="Strong C."/>
            <person name="Farmer C."/>
            <person name="Delahaunty K."/>
            <person name="Markovic C."/>
            <person name="Hall O."/>
            <person name="Minx P."/>
            <person name="Tomlinson C."/>
            <person name="Mitreva M."/>
            <person name="Nelson J."/>
            <person name="Hou S."/>
            <person name="Wollam A."/>
            <person name="Pepin K.H."/>
            <person name="Johnson M."/>
            <person name="Bhonagiri V."/>
            <person name="Nash W.E."/>
            <person name="Warren W."/>
            <person name="Chinwalla A."/>
            <person name="Mardis E.R."/>
            <person name="Wilson R.K."/>
        </authorList>
    </citation>
    <scope>NUCLEOTIDE SEQUENCE [LARGE SCALE GENOMIC DNA]</scope>
    <source>
        <strain evidence="13">DSM 15470</strain>
    </source>
</reference>
<dbReference type="InterPro" id="IPR035584">
    <property type="entry name" value="PurF_N"/>
</dbReference>
<dbReference type="UniPathway" id="UPA00074">
    <property type="reaction ID" value="UER00124"/>
</dbReference>
<dbReference type="STRING" id="592028.GCWU000321_00798"/>
<dbReference type="NCBIfam" id="TIGR01134">
    <property type="entry name" value="purF"/>
    <property type="match status" value="1"/>
</dbReference>
<dbReference type="SUPFAM" id="SSF56235">
    <property type="entry name" value="N-terminal nucleophile aminohydrolases (Ntn hydrolases)"/>
    <property type="match status" value="1"/>
</dbReference>
<feature type="binding site" evidence="7 11">
    <location>
        <position position="449"/>
    </location>
    <ligand>
        <name>[4Fe-4S] cluster</name>
        <dbReference type="ChEBI" id="CHEBI:49883"/>
    </ligand>
</feature>
<evidence type="ECO:0000256" key="2">
    <source>
        <dbReference type="ARBA" id="ARBA00010138"/>
    </source>
</evidence>
<evidence type="ECO:0000313" key="14">
    <source>
        <dbReference type="Proteomes" id="UP000004736"/>
    </source>
</evidence>
<evidence type="ECO:0000256" key="4">
    <source>
        <dbReference type="ARBA" id="ARBA00022679"/>
    </source>
</evidence>
<protein>
    <recommendedName>
        <fullName evidence="7">Amidophosphoribosyltransferase</fullName>
        <shortName evidence="7">ATase</shortName>
        <ecNumber evidence="7">2.4.2.14</ecNumber>
    </recommendedName>
    <alternativeName>
        <fullName evidence="7">Glutamine phosphoribosylpyrophosphate amidotransferase</fullName>
        <shortName evidence="7">GPATase</shortName>
    </alternativeName>
</protein>
<keyword evidence="7 10" id="KW-0479">Metal-binding</keyword>
<evidence type="ECO:0000259" key="12">
    <source>
        <dbReference type="PROSITE" id="PS51278"/>
    </source>
</evidence>
<dbReference type="GO" id="GO:0004044">
    <property type="term" value="F:amidophosphoribosyltransferase activity"/>
    <property type="evidence" value="ECO:0007669"/>
    <property type="project" value="UniProtKB-UniRule"/>
</dbReference>
<proteinExistence type="inferred from homology"/>
<evidence type="ECO:0000256" key="10">
    <source>
        <dbReference type="PIRSR" id="PIRSR000485-2"/>
    </source>
</evidence>
<keyword evidence="7" id="KW-0004">4Fe-4S</keyword>
<dbReference type="Gene3D" id="3.60.20.10">
    <property type="entry name" value="Glutamine Phosphoribosylpyrophosphate, subunit 1, domain 1"/>
    <property type="match status" value="1"/>
</dbReference>
<dbReference type="CDD" id="cd06223">
    <property type="entry name" value="PRTases_typeI"/>
    <property type="match status" value="1"/>
</dbReference>
<feature type="domain" description="Glutamine amidotransferase type-2" evidence="12">
    <location>
        <begin position="17"/>
        <end position="234"/>
    </location>
</feature>
<keyword evidence="7 11" id="KW-0411">Iron-sulfur</keyword>
<keyword evidence="3 7" id="KW-0328">Glycosyltransferase</keyword>
<keyword evidence="4 7" id="KW-0808">Transferase</keyword>
<feature type="binding site" evidence="7 11">
    <location>
        <position position="251"/>
    </location>
    <ligand>
        <name>[4Fe-4S] cluster</name>
        <dbReference type="ChEBI" id="CHEBI:49883"/>
    </ligand>
</feature>
<dbReference type="Pfam" id="PF13537">
    <property type="entry name" value="GATase_7"/>
    <property type="match status" value="1"/>
</dbReference>
<dbReference type="Pfam" id="PF00156">
    <property type="entry name" value="Pribosyltran"/>
    <property type="match status" value="1"/>
</dbReference>
<dbReference type="EC" id="2.4.2.14" evidence="7"/>
<evidence type="ECO:0000256" key="3">
    <source>
        <dbReference type="ARBA" id="ARBA00022676"/>
    </source>
</evidence>
<dbReference type="SUPFAM" id="SSF53271">
    <property type="entry name" value="PRTase-like"/>
    <property type="match status" value="1"/>
</dbReference>
<dbReference type="InterPro" id="IPR029055">
    <property type="entry name" value="Ntn_hydrolases_N"/>
</dbReference>
<dbReference type="GO" id="GO:0006189">
    <property type="term" value="P:'de novo' IMP biosynthetic process"/>
    <property type="evidence" value="ECO:0007669"/>
    <property type="project" value="UniProtKB-UniRule"/>
</dbReference>
<dbReference type="EMBL" id="ACIM02000001">
    <property type="protein sequence ID" value="EEW96830.1"/>
    <property type="molecule type" value="Genomic_DNA"/>
</dbReference>
<accession>C9LMP4</accession>
<evidence type="ECO:0000256" key="11">
    <source>
        <dbReference type="PIRSR" id="PIRSR000485-3"/>
    </source>
</evidence>
<evidence type="ECO:0000256" key="6">
    <source>
        <dbReference type="ARBA" id="ARBA00022962"/>
    </source>
</evidence>
<keyword evidence="6 7" id="KW-0315">Glutamine amidotransferase</keyword>
<dbReference type="HOGENOM" id="CLU_022389_3_1_9"/>
<dbReference type="GO" id="GO:0009113">
    <property type="term" value="P:purine nucleobase biosynthetic process"/>
    <property type="evidence" value="ECO:0007669"/>
    <property type="project" value="UniProtKB-UniRule"/>
</dbReference>
<dbReference type="PIRSF" id="PIRSF000485">
    <property type="entry name" value="Amd_phspho_trans"/>
    <property type="match status" value="1"/>
</dbReference>
<feature type="binding site" evidence="7 11">
    <location>
        <position position="397"/>
    </location>
    <ligand>
        <name>[4Fe-4S] cluster</name>
        <dbReference type="ChEBI" id="CHEBI:49883"/>
    </ligand>
</feature>
<feature type="binding site" evidence="7 10">
    <location>
        <position position="298"/>
    </location>
    <ligand>
        <name>Mg(2+)</name>
        <dbReference type="ChEBI" id="CHEBI:18420"/>
    </ligand>
</feature>
<dbReference type="AlphaFoldDB" id="C9LMP4"/>
<dbReference type="InterPro" id="IPR000836">
    <property type="entry name" value="PRTase_dom"/>
</dbReference>
<comment type="function">
    <text evidence="7">Catalyzes the formation of phosphoribosylamine from phosphoribosylpyrophosphate (PRPP) and glutamine.</text>
</comment>
<dbReference type="InterPro" id="IPR017932">
    <property type="entry name" value="GATase_2_dom"/>
</dbReference>
<evidence type="ECO:0000256" key="5">
    <source>
        <dbReference type="ARBA" id="ARBA00022755"/>
    </source>
</evidence>
<feature type="active site" description="Nucleophile" evidence="7 9">
    <location>
        <position position="17"/>
    </location>
</feature>
<comment type="cofactor">
    <cofactor evidence="7 11">
        <name>[4Fe-4S] cluster</name>
        <dbReference type="ChEBI" id="CHEBI:49883"/>
    </cofactor>
    <text evidence="7 11">Binds 1 [4Fe-4S] cluster per subunit.</text>
</comment>
<dbReference type="GO" id="GO:0000287">
    <property type="term" value="F:magnesium ion binding"/>
    <property type="evidence" value="ECO:0007669"/>
    <property type="project" value="UniProtKB-UniRule"/>
</dbReference>
<comment type="cofactor">
    <cofactor evidence="7 10">
        <name>Mg(2+)</name>
        <dbReference type="ChEBI" id="CHEBI:18420"/>
    </cofactor>
    <text evidence="7 10">Binds 1 Mg(2+) ion per subunit.</text>
</comment>
<comment type="similarity">
    <text evidence="2 7 8">In the C-terminal section; belongs to the purine/pyrimidine phosphoribosyltransferase family.</text>
</comment>
<organism evidence="13 14">
    <name type="scientific">Dialister invisus DSM 15470</name>
    <dbReference type="NCBI Taxonomy" id="592028"/>
    <lineage>
        <taxon>Bacteria</taxon>
        <taxon>Bacillati</taxon>
        <taxon>Bacillota</taxon>
        <taxon>Negativicutes</taxon>
        <taxon>Veillonellales</taxon>
        <taxon>Veillonellaceae</taxon>
        <taxon>Dialister</taxon>
    </lineage>
</organism>
<dbReference type="eggNOG" id="COG0034">
    <property type="taxonomic scope" value="Bacteria"/>
</dbReference>
<feature type="binding site" evidence="7 10">
    <location>
        <position position="360"/>
    </location>
    <ligand>
        <name>Mg(2+)</name>
        <dbReference type="ChEBI" id="CHEBI:18420"/>
    </ligand>
</feature>
<dbReference type="InterPro" id="IPR029057">
    <property type="entry name" value="PRTase-like"/>
</dbReference>
<comment type="catalytic activity">
    <reaction evidence="7 8">
        <text>5-phospho-beta-D-ribosylamine + L-glutamate + diphosphate = 5-phospho-alpha-D-ribose 1-diphosphate + L-glutamine + H2O</text>
        <dbReference type="Rhea" id="RHEA:14905"/>
        <dbReference type="ChEBI" id="CHEBI:15377"/>
        <dbReference type="ChEBI" id="CHEBI:29985"/>
        <dbReference type="ChEBI" id="CHEBI:33019"/>
        <dbReference type="ChEBI" id="CHEBI:58017"/>
        <dbReference type="ChEBI" id="CHEBI:58359"/>
        <dbReference type="ChEBI" id="CHEBI:58681"/>
        <dbReference type="EC" id="2.4.2.14"/>
    </reaction>
</comment>
<dbReference type="HAMAP" id="MF_01931">
    <property type="entry name" value="PurF"/>
    <property type="match status" value="1"/>
</dbReference>
<dbReference type="InterPro" id="IPR005854">
    <property type="entry name" value="PurF"/>
</dbReference>
<dbReference type="CDD" id="cd00715">
    <property type="entry name" value="GPATase_N"/>
    <property type="match status" value="1"/>
</dbReference>
<keyword evidence="5 7" id="KW-0658">Purine biosynthesis</keyword>
<dbReference type="MEROPS" id="C44.001"/>
<evidence type="ECO:0000256" key="7">
    <source>
        <dbReference type="HAMAP-Rule" id="MF_01931"/>
    </source>
</evidence>
<keyword evidence="7 11" id="KW-0408">Iron</keyword>
<dbReference type="PROSITE" id="PS51278">
    <property type="entry name" value="GATASE_TYPE_2"/>
    <property type="match status" value="1"/>
</dbReference>
<comment type="caution">
    <text evidence="13">The sequence shown here is derived from an EMBL/GenBank/DDBJ whole genome shotgun (WGS) entry which is preliminary data.</text>
</comment>